<keyword evidence="2" id="KW-1185">Reference proteome</keyword>
<comment type="caution">
    <text evidence="1">The sequence shown here is derived from an EMBL/GenBank/DDBJ whole genome shotgun (WGS) entry which is preliminary data.</text>
</comment>
<protein>
    <submittedName>
        <fullName evidence="1">Uncharacterized protein</fullName>
    </submittedName>
</protein>
<dbReference type="VEuPathDB" id="VectorBase:HLOH_051300"/>
<dbReference type="EMBL" id="JABSTR010000007">
    <property type="protein sequence ID" value="KAH9375765.1"/>
    <property type="molecule type" value="Genomic_DNA"/>
</dbReference>
<accession>A0A9J6GJP8</accession>
<gene>
    <name evidence="1" type="ORF">HPB48_014649</name>
</gene>
<name>A0A9J6GJP8_HAELO</name>
<reference evidence="1 2" key="1">
    <citation type="journal article" date="2020" name="Cell">
        <title>Large-Scale Comparative Analyses of Tick Genomes Elucidate Their Genetic Diversity and Vector Capacities.</title>
        <authorList>
            <consortium name="Tick Genome and Microbiome Consortium (TIGMIC)"/>
            <person name="Jia N."/>
            <person name="Wang J."/>
            <person name="Shi W."/>
            <person name="Du L."/>
            <person name="Sun Y."/>
            <person name="Zhan W."/>
            <person name="Jiang J.F."/>
            <person name="Wang Q."/>
            <person name="Zhang B."/>
            <person name="Ji P."/>
            <person name="Bell-Sakyi L."/>
            <person name="Cui X.M."/>
            <person name="Yuan T.T."/>
            <person name="Jiang B.G."/>
            <person name="Yang W.F."/>
            <person name="Lam T.T."/>
            <person name="Chang Q.C."/>
            <person name="Ding S.J."/>
            <person name="Wang X.J."/>
            <person name="Zhu J.G."/>
            <person name="Ruan X.D."/>
            <person name="Zhao L."/>
            <person name="Wei J.T."/>
            <person name="Ye R.Z."/>
            <person name="Que T.C."/>
            <person name="Du C.H."/>
            <person name="Zhou Y.H."/>
            <person name="Cheng J.X."/>
            <person name="Dai P.F."/>
            <person name="Guo W.B."/>
            <person name="Han X.H."/>
            <person name="Huang E.J."/>
            <person name="Li L.F."/>
            <person name="Wei W."/>
            <person name="Gao Y.C."/>
            <person name="Liu J.Z."/>
            <person name="Shao H.Z."/>
            <person name="Wang X."/>
            <person name="Wang C.C."/>
            <person name="Yang T.C."/>
            <person name="Huo Q.B."/>
            <person name="Li W."/>
            <person name="Chen H.Y."/>
            <person name="Chen S.E."/>
            <person name="Zhou L.G."/>
            <person name="Ni X.B."/>
            <person name="Tian J.H."/>
            <person name="Sheng Y."/>
            <person name="Liu T."/>
            <person name="Pan Y.S."/>
            <person name="Xia L.Y."/>
            <person name="Li J."/>
            <person name="Zhao F."/>
            <person name="Cao W.C."/>
        </authorList>
    </citation>
    <scope>NUCLEOTIDE SEQUENCE [LARGE SCALE GENOMIC DNA]</scope>
    <source>
        <strain evidence="1">HaeL-2018</strain>
    </source>
</reference>
<dbReference type="AlphaFoldDB" id="A0A9J6GJP8"/>
<evidence type="ECO:0000313" key="2">
    <source>
        <dbReference type="Proteomes" id="UP000821853"/>
    </source>
</evidence>
<sequence>MQSELDKLKDCLQSYEKKNKAIQAFVQFLKIAKEGDQSAQFISNQAANFNNQKPSYCEALLREYVLQKTCSQKGV</sequence>
<proteinExistence type="predicted"/>
<organism evidence="1 2">
    <name type="scientific">Haemaphysalis longicornis</name>
    <name type="common">Bush tick</name>
    <dbReference type="NCBI Taxonomy" id="44386"/>
    <lineage>
        <taxon>Eukaryota</taxon>
        <taxon>Metazoa</taxon>
        <taxon>Ecdysozoa</taxon>
        <taxon>Arthropoda</taxon>
        <taxon>Chelicerata</taxon>
        <taxon>Arachnida</taxon>
        <taxon>Acari</taxon>
        <taxon>Parasitiformes</taxon>
        <taxon>Ixodida</taxon>
        <taxon>Ixodoidea</taxon>
        <taxon>Ixodidae</taxon>
        <taxon>Haemaphysalinae</taxon>
        <taxon>Haemaphysalis</taxon>
    </lineage>
</organism>
<dbReference type="Proteomes" id="UP000821853">
    <property type="component" value="Chromosome 5"/>
</dbReference>
<evidence type="ECO:0000313" key="1">
    <source>
        <dbReference type="EMBL" id="KAH9375765.1"/>
    </source>
</evidence>